<feature type="region of interest" description="Disordered" evidence="3">
    <location>
        <begin position="374"/>
        <end position="415"/>
    </location>
</feature>
<keyword evidence="6" id="KW-1185">Reference proteome</keyword>
<dbReference type="CDD" id="cd00201">
    <property type="entry name" value="WW"/>
    <property type="match status" value="1"/>
</dbReference>
<dbReference type="Gene3D" id="3.30.1370.10">
    <property type="entry name" value="K Homology domain, type 1"/>
    <property type="match status" value="1"/>
</dbReference>
<dbReference type="SUPFAM" id="SSF51045">
    <property type="entry name" value="WW domain"/>
    <property type="match status" value="1"/>
</dbReference>
<feature type="region of interest" description="Disordered" evidence="3">
    <location>
        <begin position="30"/>
        <end position="58"/>
    </location>
</feature>
<dbReference type="OrthoDB" id="5204190at2759"/>
<dbReference type="AlphaFoldDB" id="A0A830HKM8"/>
<dbReference type="Gene3D" id="3.30.310.210">
    <property type="match status" value="1"/>
</dbReference>
<organism evidence="5 6">
    <name type="scientific">Pycnococcus provasolii</name>
    <dbReference type="NCBI Taxonomy" id="41880"/>
    <lineage>
        <taxon>Eukaryota</taxon>
        <taxon>Viridiplantae</taxon>
        <taxon>Chlorophyta</taxon>
        <taxon>Pseudoscourfieldiophyceae</taxon>
        <taxon>Pseudoscourfieldiales</taxon>
        <taxon>Pycnococcaceae</taxon>
        <taxon>Pycnococcus</taxon>
    </lineage>
</organism>
<evidence type="ECO:0000313" key="6">
    <source>
        <dbReference type="Proteomes" id="UP000660262"/>
    </source>
</evidence>
<evidence type="ECO:0000313" key="5">
    <source>
        <dbReference type="EMBL" id="GHP07153.1"/>
    </source>
</evidence>
<feature type="domain" description="WW" evidence="4">
    <location>
        <begin position="405"/>
        <end position="438"/>
    </location>
</feature>
<dbReference type="PROSITE" id="PS50020">
    <property type="entry name" value="WW_DOMAIN_2"/>
    <property type="match status" value="1"/>
</dbReference>
<feature type="compositionally biased region" description="Pro residues" evidence="3">
    <location>
        <begin position="233"/>
        <end position="251"/>
    </location>
</feature>
<dbReference type="EMBL" id="BNJQ01000015">
    <property type="protein sequence ID" value="GHP07153.1"/>
    <property type="molecule type" value="Genomic_DNA"/>
</dbReference>
<dbReference type="SMART" id="SM00456">
    <property type="entry name" value="WW"/>
    <property type="match status" value="1"/>
</dbReference>
<evidence type="ECO:0000259" key="4">
    <source>
        <dbReference type="PROSITE" id="PS50020"/>
    </source>
</evidence>
<feature type="region of interest" description="Disordered" evidence="3">
    <location>
        <begin position="274"/>
        <end position="295"/>
    </location>
</feature>
<dbReference type="SMART" id="SM00322">
    <property type="entry name" value="KH"/>
    <property type="match status" value="3"/>
</dbReference>
<reference evidence="5" key="1">
    <citation type="submission" date="2020-10" db="EMBL/GenBank/DDBJ databases">
        <title>Unveiling of a novel bifunctional photoreceptor, Dualchrome1, isolated from a cosmopolitan green alga.</title>
        <authorList>
            <person name="Suzuki S."/>
            <person name="Kawachi M."/>
        </authorList>
    </citation>
    <scope>NUCLEOTIDE SEQUENCE</scope>
    <source>
        <strain evidence="5">NIES 2893</strain>
    </source>
</reference>
<evidence type="ECO:0000256" key="3">
    <source>
        <dbReference type="SAM" id="MobiDB-lite"/>
    </source>
</evidence>
<feature type="compositionally biased region" description="Pro residues" evidence="3">
    <location>
        <begin position="278"/>
        <end position="291"/>
    </location>
</feature>
<accession>A0A830HKM8</accession>
<dbReference type="CDD" id="cd00105">
    <property type="entry name" value="KH-I"/>
    <property type="match status" value="1"/>
</dbReference>
<dbReference type="Proteomes" id="UP000660262">
    <property type="component" value="Unassembled WGS sequence"/>
</dbReference>
<feature type="compositionally biased region" description="Gly residues" evidence="3">
    <location>
        <begin position="377"/>
        <end position="392"/>
    </location>
</feature>
<evidence type="ECO:0000256" key="2">
    <source>
        <dbReference type="PROSITE-ProRule" id="PRU00117"/>
    </source>
</evidence>
<dbReference type="PROSITE" id="PS01159">
    <property type="entry name" value="WW_DOMAIN_1"/>
    <property type="match status" value="1"/>
</dbReference>
<keyword evidence="2" id="KW-0694">RNA-binding</keyword>
<protein>
    <recommendedName>
        <fullName evidence="4">WW domain-containing protein</fullName>
    </recommendedName>
</protein>
<keyword evidence="1" id="KW-0677">Repeat</keyword>
<dbReference type="Pfam" id="PF00397">
    <property type="entry name" value="WW"/>
    <property type="match status" value="1"/>
</dbReference>
<dbReference type="InterPro" id="IPR004088">
    <property type="entry name" value="KH_dom_type_1"/>
</dbReference>
<dbReference type="Gene3D" id="2.20.70.10">
    <property type="match status" value="1"/>
</dbReference>
<dbReference type="PROSITE" id="PS50084">
    <property type="entry name" value="KH_TYPE_1"/>
    <property type="match status" value="2"/>
</dbReference>
<dbReference type="GO" id="GO:0003723">
    <property type="term" value="F:RNA binding"/>
    <property type="evidence" value="ECO:0007669"/>
    <property type="project" value="UniProtKB-UniRule"/>
</dbReference>
<dbReference type="InterPro" id="IPR036612">
    <property type="entry name" value="KH_dom_type_1_sf"/>
</dbReference>
<dbReference type="Pfam" id="PF00013">
    <property type="entry name" value="KH_1"/>
    <property type="match status" value="2"/>
</dbReference>
<name>A0A830HKM8_9CHLO</name>
<comment type="caution">
    <text evidence="5">The sequence shown here is derived from an EMBL/GenBank/DDBJ whole genome shotgun (WGS) entry which is preliminary data.</text>
</comment>
<dbReference type="SUPFAM" id="SSF54791">
    <property type="entry name" value="Eukaryotic type KH-domain (KH-domain type I)"/>
    <property type="match status" value="2"/>
</dbReference>
<dbReference type="PANTHER" id="PTHR10288">
    <property type="entry name" value="KH DOMAIN CONTAINING RNA BINDING PROTEIN"/>
    <property type="match status" value="1"/>
</dbReference>
<dbReference type="InterPro" id="IPR004087">
    <property type="entry name" value="KH_dom"/>
</dbReference>
<feature type="region of interest" description="Disordered" evidence="3">
    <location>
        <begin position="230"/>
        <end position="256"/>
    </location>
</feature>
<dbReference type="InterPro" id="IPR036020">
    <property type="entry name" value="WW_dom_sf"/>
</dbReference>
<feature type="compositionally biased region" description="Pro residues" evidence="3">
    <location>
        <begin position="39"/>
        <end position="53"/>
    </location>
</feature>
<sequence>MSMSSSMFPPPPQAHPSLQMQMQMHVSADPRMAHGLGGGPPPQSQSAAQPPPALLGAPLIPPGFEQFTQYHAFLKSDAPAIALQLDGHRAGRLIGKGGENIKALMEVSTCEIKVGNRDQDNPAALRAVTVRATNATTYQEAYARLQQGIKAISESAATETIDASRQVRLPEEAANRVCGPSGQGTFAIGARTNTQVHLDRSLGALIIRGPAHACIAASILVDDVVAGRAPTQALPPPPPPGGGGGPPPSLPQPNLGNLVNANVLAAANAMAAATPPTTNFPPPPVGGPPPSTKTQPAEVRMLDAQGMAGRIIGKGGETIKAIQERTGAKVQVLEEGTKVRIAGDPGQVDAATAEVEQVIEESKEYFANKDARRAAAGNGGGGSVVSSFGGGNNFPPPPPLPSSDGPLPEGWEIHKDDEGNGYYFNVLDGRSQWTRPTD</sequence>
<evidence type="ECO:0000256" key="1">
    <source>
        <dbReference type="ARBA" id="ARBA00022737"/>
    </source>
</evidence>
<dbReference type="InterPro" id="IPR001202">
    <property type="entry name" value="WW_dom"/>
</dbReference>
<proteinExistence type="predicted"/>
<gene>
    <name evidence="5" type="ORF">PPROV_000589600</name>
</gene>